<dbReference type="STRING" id="1915074.SPHI_06430"/>
<sequence>MVDYVAGTNDNNDDLTATPTGSMMAGNGGDDVLRGGKGNDILIGGAGNDKLYGGAGADQFRFFGNQVDGASDIDAIYDLNFAQGDKLVFGEYNGLFSTDAPGLDAYSNGNAATITSFAGLAAALEASEGRITYGGNADLDLLVISFDTGNDSVQTIRISNGYAAFVAALEA</sequence>
<dbReference type="InterPro" id="IPR018511">
    <property type="entry name" value="Hemolysin-typ_Ca-bd_CS"/>
</dbReference>
<dbReference type="GO" id="GO:0005509">
    <property type="term" value="F:calcium ion binding"/>
    <property type="evidence" value="ECO:0007669"/>
    <property type="project" value="InterPro"/>
</dbReference>
<dbReference type="PROSITE" id="PS00330">
    <property type="entry name" value="HEMOLYSIN_CALCIUM"/>
    <property type="match status" value="2"/>
</dbReference>
<protein>
    <submittedName>
        <fullName evidence="2">Poly(Beta-D-mannuronate) C5 epimerase 2</fullName>
        <ecNumber evidence="2">5.1.3.-</ecNumber>
    </submittedName>
</protein>
<dbReference type="EC" id="5.1.3.-" evidence="2"/>
<accession>A0A1V2EX06</accession>
<dbReference type="EMBL" id="MPSB01000002">
    <property type="protein sequence ID" value="ONF97206.1"/>
    <property type="molecule type" value="Genomic_DNA"/>
</dbReference>
<keyword evidence="3" id="KW-1185">Reference proteome</keyword>
<dbReference type="GO" id="GO:0016853">
    <property type="term" value="F:isomerase activity"/>
    <property type="evidence" value="ECO:0007669"/>
    <property type="project" value="UniProtKB-KW"/>
</dbReference>
<gene>
    <name evidence="2" type="primary">algE2</name>
    <name evidence="2" type="ORF">SPHI_06430</name>
</gene>
<keyword evidence="2" id="KW-0413">Isomerase</keyword>
<dbReference type="Gene3D" id="2.150.10.10">
    <property type="entry name" value="Serralysin-like metalloprotease, C-terminal"/>
    <property type="match status" value="1"/>
</dbReference>
<dbReference type="InterPro" id="IPR011049">
    <property type="entry name" value="Serralysin-like_metalloprot_C"/>
</dbReference>
<name>A0A1V2EX06_9SPHN</name>
<evidence type="ECO:0000256" key="1">
    <source>
        <dbReference type="SAM" id="MobiDB-lite"/>
    </source>
</evidence>
<evidence type="ECO:0000313" key="2">
    <source>
        <dbReference type="EMBL" id="ONF97206.1"/>
    </source>
</evidence>
<reference evidence="2 3" key="1">
    <citation type="submission" date="2016-11" db="EMBL/GenBank/DDBJ databases">
        <title>Genome sequence of Sphingomonas jeddahensis G39.</title>
        <authorList>
            <person name="Poehlein A."/>
            <person name="Wuebbeler J.H."/>
            <person name="Steinbuechel A."/>
            <person name="Daniel R."/>
        </authorList>
    </citation>
    <scope>NUCLEOTIDE SEQUENCE [LARGE SCALE GENOMIC DNA]</scope>
    <source>
        <strain evidence="2 3">G39</strain>
    </source>
</reference>
<dbReference type="Proteomes" id="UP000188729">
    <property type="component" value="Unassembled WGS sequence"/>
</dbReference>
<dbReference type="PRINTS" id="PR00313">
    <property type="entry name" value="CABNDNGRPT"/>
</dbReference>
<dbReference type="InterPro" id="IPR001343">
    <property type="entry name" value="Hemolysn_Ca-bd"/>
</dbReference>
<proteinExistence type="predicted"/>
<dbReference type="AlphaFoldDB" id="A0A1V2EX06"/>
<dbReference type="Pfam" id="PF00353">
    <property type="entry name" value="HemolysinCabind"/>
    <property type="match status" value="1"/>
</dbReference>
<dbReference type="RefSeq" id="WP_269844737.1">
    <property type="nucleotide sequence ID" value="NZ_MPSB01000002.1"/>
</dbReference>
<dbReference type="SUPFAM" id="SSF51120">
    <property type="entry name" value="beta-Roll"/>
    <property type="match status" value="1"/>
</dbReference>
<organism evidence="2 3">
    <name type="scientific">Sphingomonas jeddahensis</name>
    <dbReference type="NCBI Taxonomy" id="1915074"/>
    <lineage>
        <taxon>Bacteria</taxon>
        <taxon>Pseudomonadati</taxon>
        <taxon>Pseudomonadota</taxon>
        <taxon>Alphaproteobacteria</taxon>
        <taxon>Sphingomonadales</taxon>
        <taxon>Sphingomonadaceae</taxon>
        <taxon>Sphingomonas</taxon>
    </lineage>
</organism>
<feature type="region of interest" description="Disordered" evidence="1">
    <location>
        <begin position="1"/>
        <end position="29"/>
    </location>
</feature>
<feature type="compositionally biased region" description="Polar residues" evidence="1">
    <location>
        <begin position="8"/>
        <end position="21"/>
    </location>
</feature>
<evidence type="ECO:0000313" key="3">
    <source>
        <dbReference type="Proteomes" id="UP000188729"/>
    </source>
</evidence>
<comment type="caution">
    <text evidence="2">The sequence shown here is derived from an EMBL/GenBank/DDBJ whole genome shotgun (WGS) entry which is preliminary data.</text>
</comment>